<evidence type="ECO:0000313" key="6">
    <source>
        <dbReference type="Proteomes" id="UP000314986"/>
    </source>
</evidence>
<reference evidence="6" key="3">
    <citation type="journal article" date="2014" name="Nature">
        <title>Elephant shark genome provides unique insights into gnathostome evolution.</title>
        <authorList>
            <consortium name="International Elephant Shark Genome Sequencing Consortium"/>
            <person name="Venkatesh B."/>
            <person name="Lee A.P."/>
            <person name="Ravi V."/>
            <person name="Maurya A.K."/>
            <person name="Lian M.M."/>
            <person name="Swann J.B."/>
            <person name="Ohta Y."/>
            <person name="Flajnik M.F."/>
            <person name="Sutoh Y."/>
            <person name="Kasahara M."/>
            <person name="Hoon S."/>
            <person name="Gangu V."/>
            <person name="Roy S.W."/>
            <person name="Irimia M."/>
            <person name="Korzh V."/>
            <person name="Kondrychyn I."/>
            <person name="Lim Z.W."/>
            <person name="Tay B.H."/>
            <person name="Tohari S."/>
            <person name="Kong K.W."/>
            <person name="Ho S."/>
            <person name="Lorente-Galdos B."/>
            <person name="Quilez J."/>
            <person name="Marques-Bonet T."/>
            <person name="Raney B.J."/>
            <person name="Ingham P.W."/>
            <person name="Tay A."/>
            <person name="Hillier L.W."/>
            <person name="Minx P."/>
            <person name="Boehm T."/>
            <person name="Wilson R.K."/>
            <person name="Brenner S."/>
            <person name="Warren W.C."/>
        </authorList>
    </citation>
    <scope>NUCLEOTIDE SEQUENCE [LARGE SCALE GENOMIC DNA]</scope>
</reference>
<dbReference type="InParanoid" id="A0A4W3GYT9"/>
<name>A0A4W3GYT9_CALMI</name>
<dbReference type="InterPro" id="IPR036186">
    <property type="entry name" value="Serpin_sf"/>
</dbReference>
<feature type="compositionally biased region" description="Polar residues" evidence="2">
    <location>
        <begin position="601"/>
        <end position="618"/>
    </location>
</feature>
<sequence length="636" mass="70328">MYFGCAHGMYFVCVCAGCACWVCAGYVHRVCVGCVLGVCWVRAGCAHRVCMLGVCVCALGVTALFCVRMPGVAVLVSVLVMVTVALEATHPDMSHCTSRLSELPGQPLCQYRAPGQRGPQAAGPPNTNPRLWALSNANTQFALRLYQHLADATPVNNIFLSPLSISTAFAMTKLAACGDTLRQLTEVSQRHSRGSVQSTWQLTPSMCMGGCVCGGVGAVCVGGAVCVWWGVCVCVVGRVCVRVVGRVCVCGGGACVCVVGRCVCVWWGEPTLDWSETMMPSHRPQVFKFDTIAEKTSDQTHYFFAKLNCRFYRKINGSSELVSANRLFGEQSLNFNQTFQNISQAVYNAKIIPVNFKYQPEQARAVINGWVAEHTEQRIQDVVPENTLTSNTALVLVNAIYFKGWWKSTFNKEVTTVMDFYRNATSHCKTPMMYQSSSFRFGRFPADGVKVIELPYGTGKVTMVLVLPLPRVSLFEVESKLNTEKLDLWLSSLRSQTVDLTLPKFRVQTSFSVKESLQEMGLLDLFNPEKANLQGVYPSEAVQAHRTHAHRHSTGTQHTDTAHPHRHRTHTQHTYTGTAQVHSTRTQHTHTGTAHPHRHSTPTQAQHFAPPTTTHTQAENINQRIIIFSSQDWSMD</sequence>
<accession>A0A4W3GYT9</accession>
<evidence type="ECO:0000259" key="4">
    <source>
        <dbReference type="SMART" id="SM00093"/>
    </source>
</evidence>
<reference evidence="6" key="1">
    <citation type="journal article" date="2006" name="Science">
        <title>Ancient noncoding elements conserved in the human genome.</title>
        <authorList>
            <person name="Venkatesh B."/>
            <person name="Kirkness E.F."/>
            <person name="Loh Y.H."/>
            <person name="Halpern A.L."/>
            <person name="Lee A.P."/>
            <person name="Johnson J."/>
            <person name="Dandona N."/>
            <person name="Viswanathan L.D."/>
            <person name="Tay A."/>
            <person name="Venter J.C."/>
            <person name="Strausberg R.L."/>
            <person name="Brenner S."/>
        </authorList>
    </citation>
    <scope>NUCLEOTIDE SEQUENCE [LARGE SCALE GENOMIC DNA]</scope>
</reference>
<dbReference type="InterPro" id="IPR023796">
    <property type="entry name" value="Serpin_dom"/>
</dbReference>
<keyword evidence="3" id="KW-1133">Transmembrane helix</keyword>
<keyword evidence="6" id="KW-1185">Reference proteome</keyword>
<feature type="domain" description="Serpin" evidence="4">
    <location>
        <begin position="143"/>
        <end position="611"/>
    </location>
</feature>
<reference evidence="6" key="2">
    <citation type="journal article" date="2007" name="PLoS Biol.">
        <title>Survey sequencing and comparative analysis of the elephant shark (Callorhinchus milii) genome.</title>
        <authorList>
            <person name="Venkatesh B."/>
            <person name="Kirkness E.F."/>
            <person name="Loh Y.H."/>
            <person name="Halpern A.L."/>
            <person name="Lee A.P."/>
            <person name="Johnson J."/>
            <person name="Dandona N."/>
            <person name="Viswanathan L.D."/>
            <person name="Tay A."/>
            <person name="Venter J.C."/>
            <person name="Strausberg R.L."/>
            <person name="Brenner S."/>
        </authorList>
    </citation>
    <scope>NUCLEOTIDE SEQUENCE [LARGE SCALE GENOMIC DNA]</scope>
</reference>
<dbReference type="Pfam" id="PF00079">
    <property type="entry name" value="Serpin"/>
    <property type="match status" value="2"/>
</dbReference>
<comment type="similarity">
    <text evidence="1">Belongs to the serpin family.</text>
</comment>
<dbReference type="Gene3D" id="2.30.39.10">
    <property type="entry name" value="Alpha-1-antitrypsin, domain 1"/>
    <property type="match status" value="1"/>
</dbReference>
<evidence type="ECO:0000256" key="1">
    <source>
        <dbReference type="RuleBase" id="RU000411"/>
    </source>
</evidence>
<feature type="region of interest" description="Disordered" evidence="2">
    <location>
        <begin position="543"/>
        <end position="618"/>
    </location>
</feature>
<dbReference type="GO" id="GO:0004867">
    <property type="term" value="F:serine-type endopeptidase inhibitor activity"/>
    <property type="evidence" value="ECO:0007669"/>
    <property type="project" value="InterPro"/>
</dbReference>
<dbReference type="GeneTree" id="ENSGT00940000157967"/>
<organism evidence="5 6">
    <name type="scientific">Callorhinchus milii</name>
    <name type="common">Ghost shark</name>
    <dbReference type="NCBI Taxonomy" id="7868"/>
    <lineage>
        <taxon>Eukaryota</taxon>
        <taxon>Metazoa</taxon>
        <taxon>Chordata</taxon>
        <taxon>Craniata</taxon>
        <taxon>Vertebrata</taxon>
        <taxon>Chondrichthyes</taxon>
        <taxon>Holocephali</taxon>
        <taxon>Chimaeriformes</taxon>
        <taxon>Callorhinchidae</taxon>
        <taxon>Callorhinchus</taxon>
    </lineage>
</organism>
<proteinExistence type="inferred from homology"/>
<dbReference type="PANTHER" id="PTHR11461:SF53">
    <property type="entry name" value="ANTITHROMBIN-III"/>
    <property type="match status" value="1"/>
</dbReference>
<dbReference type="PANTHER" id="PTHR11461">
    <property type="entry name" value="SERINE PROTEASE INHIBITOR, SERPIN"/>
    <property type="match status" value="1"/>
</dbReference>
<feature type="compositionally biased region" description="Polar residues" evidence="2">
    <location>
        <begin position="579"/>
        <end position="592"/>
    </location>
</feature>
<dbReference type="SUPFAM" id="SSF56574">
    <property type="entry name" value="Serpins"/>
    <property type="match status" value="1"/>
</dbReference>
<dbReference type="InterPro" id="IPR042178">
    <property type="entry name" value="Serpin_sf_1"/>
</dbReference>
<evidence type="ECO:0000313" key="5">
    <source>
        <dbReference type="Ensembl" id="ENSCMIP00000003024.1"/>
    </source>
</evidence>
<dbReference type="InterPro" id="IPR000215">
    <property type="entry name" value="Serpin_fam"/>
</dbReference>
<dbReference type="Proteomes" id="UP000314986">
    <property type="component" value="Unassembled WGS sequence"/>
</dbReference>
<evidence type="ECO:0000256" key="3">
    <source>
        <dbReference type="SAM" id="Phobius"/>
    </source>
</evidence>
<feature type="transmembrane region" description="Helical" evidence="3">
    <location>
        <begin position="39"/>
        <end position="65"/>
    </location>
</feature>
<dbReference type="Gene3D" id="3.30.497.10">
    <property type="entry name" value="Antithrombin, subunit I, domain 2"/>
    <property type="match status" value="2"/>
</dbReference>
<evidence type="ECO:0000256" key="2">
    <source>
        <dbReference type="SAM" id="MobiDB-lite"/>
    </source>
</evidence>
<dbReference type="SMART" id="SM00093">
    <property type="entry name" value="SERPIN"/>
    <property type="match status" value="1"/>
</dbReference>
<reference evidence="5" key="4">
    <citation type="submission" date="2025-08" db="UniProtKB">
        <authorList>
            <consortium name="Ensembl"/>
        </authorList>
    </citation>
    <scope>IDENTIFICATION</scope>
</reference>
<reference evidence="5" key="5">
    <citation type="submission" date="2025-09" db="UniProtKB">
        <authorList>
            <consortium name="Ensembl"/>
        </authorList>
    </citation>
    <scope>IDENTIFICATION</scope>
</reference>
<dbReference type="InterPro" id="IPR042185">
    <property type="entry name" value="Serpin_sf_2"/>
</dbReference>
<keyword evidence="3" id="KW-0472">Membrane</keyword>
<protein>
    <submittedName>
        <fullName evidence="5">Serpin family C member 1</fullName>
    </submittedName>
</protein>
<dbReference type="AlphaFoldDB" id="A0A4W3GYT9"/>
<keyword evidence="3" id="KW-0812">Transmembrane</keyword>
<dbReference type="GO" id="GO:0005615">
    <property type="term" value="C:extracellular space"/>
    <property type="evidence" value="ECO:0007669"/>
    <property type="project" value="InterPro"/>
</dbReference>
<dbReference type="Ensembl" id="ENSCMIT00000003132.1">
    <property type="protein sequence ID" value="ENSCMIP00000003024.1"/>
    <property type="gene ID" value="ENSCMIG00000001781.1"/>
</dbReference>
<dbReference type="STRING" id="7868.ENSCMIP00000003024"/>
<gene>
    <name evidence="5" type="primary">serpinc1</name>
</gene>
<feature type="transmembrane region" description="Helical" evidence="3">
    <location>
        <begin position="6"/>
        <end position="27"/>
    </location>
</feature>